<organism evidence="1 2">
    <name type="scientific">Phaedon cochleariae</name>
    <name type="common">Mustard beetle</name>
    <dbReference type="NCBI Taxonomy" id="80249"/>
    <lineage>
        <taxon>Eukaryota</taxon>
        <taxon>Metazoa</taxon>
        <taxon>Ecdysozoa</taxon>
        <taxon>Arthropoda</taxon>
        <taxon>Hexapoda</taxon>
        <taxon>Insecta</taxon>
        <taxon>Pterygota</taxon>
        <taxon>Neoptera</taxon>
        <taxon>Endopterygota</taxon>
        <taxon>Coleoptera</taxon>
        <taxon>Polyphaga</taxon>
        <taxon>Cucujiformia</taxon>
        <taxon>Chrysomeloidea</taxon>
        <taxon>Chrysomelidae</taxon>
        <taxon>Chrysomelinae</taxon>
        <taxon>Chrysomelini</taxon>
        <taxon>Phaedon</taxon>
    </lineage>
</organism>
<dbReference type="OrthoDB" id="7452077at2759"/>
<reference evidence="1" key="2">
    <citation type="submission" date="2022-10" db="EMBL/GenBank/DDBJ databases">
        <authorList>
            <consortium name="ENA_rothamsted_submissions"/>
            <consortium name="culmorum"/>
            <person name="King R."/>
        </authorList>
    </citation>
    <scope>NUCLEOTIDE SEQUENCE</scope>
</reference>
<protein>
    <submittedName>
        <fullName evidence="1">Uncharacterized protein</fullName>
    </submittedName>
</protein>
<dbReference type="AlphaFoldDB" id="A0A9N9SBK6"/>
<accession>A0A9N9SBK6</accession>
<evidence type="ECO:0000313" key="1">
    <source>
        <dbReference type="EMBL" id="CAG9816517.1"/>
    </source>
</evidence>
<keyword evidence="2" id="KW-1185">Reference proteome</keyword>
<name>A0A9N9SBK6_PHACE</name>
<dbReference type="EMBL" id="OU896720">
    <property type="protein sequence ID" value="CAG9816517.1"/>
    <property type="molecule type" value="Genomic_DNA"/>
</dbReference>
<reference evidence="1" key="1">
    <citation type="submission" date="2022-01" db="EMBL/GenBank/DDBJ databases">
        <authorList>
            <person name="King R."/>
        </authorList>
    </citation>
    <scope>NUCLEOTIDE SEQUENCE</scope>
</reference>
<evidence type="ECO:0000313" key="2">
    <source>
        <dbReference type="Proteomes" id="UP001153737"/>
    </source>
</evidence>
<dbReference type="Proteomes" id="UP001153737">
    <property type="component" value="Chromosome 14"/>
</dbReference>
<gene>
    <name evidence="1" type="ORF">PHAECO_LOCUS4129</name>
</gene>
<sequence length="150" mass="17778">MKLILDVQGFKLEKNKFIVKELAGFDGFRICHYIFKAPFPFDHLSPDLQRQAHWLTENHHCIAWDAGFTPQHLFCKIMMDLSNSYDIIYIKGLEKANYIRQFINKPVVEFDEQPTLRMSHPKCVNHSKTQCICALSNVFYLYEHFIMTFQ</sequence>
<proteinExistence type="predicted"/>